<reference evidence="5 6" key="1">
    <citation type="submission" date="2023-04" db="EMBL/GenBank/DDBJ databases">
        <title>Complete genome sequence of Alisedimentitalea scapharcae.</title>
        <authorList>
            <person name="Rong J.-C."/>
            <person name="Yi M.-L."/>
            <person name="Zhao Q."/>
        </authorList>
    </citation>
    <scope>NUCLEOTIDE SEQUENCE [LARGE SCALE GENOMIC DNA]</scope>
    <source>
        <strain evidence="5 6">KCTC 42119</strain>
    </source>
</reference>
<dbReference type="GO" id="GO:0003677">
    <property type="term" value="F:DNA binding"/>
    <property type="evidence" value="ECO:0007669"/>
    <property type="project" value="UniProtKB-KW"/>
</dbReference>
<dbReference type="Gene3D" id="3.40.50.2300">
    <property type="match status" value="2"/>
</dbReference>
<evidence type="ECO:0000256" key="1">
    <source>
        <dbReference type="ARBA" id="ARBA00023015"/>
    </source>
</evidence>
<accession>A0ABZ2XQ45</accession>
<keyword evidence="3" id="KW-0804">Transcription</keyword>
<dbReference type="EMBL" id="CP123584">
    <property type="protein sequence ID" value="WZK88219.1"/>
    <property type="molecule type" value="Genomic_DNA"/>
</dbReference>
<dbReference type="InterPro" id="IPR025997">
    <property type="entry name" value="SBP_2_dom"/>
</dbReference>
<dbReference type="SUPFAM" id="SSF47413">
    <property type="entry name" value="lambda repressor-like DNA-binding domains"/>
    <property type="match status" value="1"/>
</dbReference>
<proteinExistence type="predicted"/>
<dbReference type="SUPFAM" id="SSF53822">
    <property type="entry name" value="Periplasmic binding protein-like I"/>
    <property type="match status" value="1"/>
</dbReference>
<evidence type="ECO:0000256" key="2">
    <source>
        <dbReference type="ARBA" id="ARBA00023125"/>
    </source>
</evidence>
<organism evidence="5 6">
    <name type="scientific">Aliisedimentitalea scapharcae</name>
    <dbReference type="NCBI Taxonomy" id="1524259"/>
    <lineage>
        <taxon>Bacteria</taxon>
        <taxon>Pseudomonadati</taxon>
        <taxon>Pseudomonadota</taxon>
        <taxon>Alphaproteobacteria</taxon>
        <taxon>Rhodobacterales</taxon>
        <taxon>Roseobacteraceae</taxon>
        <taxon>Aliisedimentitalea</taxon>
    </lineage>
</organism>
<dbReference type="CDD" id="cd01392">
    <property type="entry name" value="HTH_LacI"/>
    <property type="match status" value="1"/>
</dbReference>
<dbReference type="Gene3D" id="1.10.260.40">
    <property type="entry name" value="lambda repressor-like DNA-binding domains"/>
    <property type="match status" value="1"/>
</dbReference>
<dbReference type="PROSITE" id="PS00356">
    <property type="entry name" value="HTH_LACI_1"/>
    <property type="match status" value="1"/>
</dbReference>
<dbReference type="RefSeq" id="WP_406645599.1">
    <property type="nucleotide sequence ID" value="NZ_CP123584.1"/>
</dbReference>
<protein>
    <submittedName>
        <fullName evidence="5">LacI family DNA-binding transcriptional regulator</fullName>
    </submittedName>
</protein>
<keyword evidence="2 5" id="KW-0238">DNA-binding</keyword>
<dbReference type="InterPro" id="IPR028082">
    <property type="entry name" value="Peripla_BP_I"/>
</dbReference>
<dbReference type="CDD" id="cd06307">
    <property type="entry name" value="PBP1_sugar_binding"/>
    <property type="match status" value="1"/>
</dbReference>
<dbReference type="Pfam" id="PF00356">
    <property type="entry name" value="LacI"/>
    <property type="match status" value="1"/>
</dbReference>
<dbReference type="Proteomes" id="UP001623232">
    <property type="component" value="Chromosome"/>
</dbReference>
<sequence length="417" mass="45025">MDPKQIISVNPVQILMIPEGRHAELGTTLKMPYVYQKMIDVWHFDAFDGGTAAIGRFVARGGSMTSPTLSDVAQAAGVSYATADRVINNRGNVAAKSIKKVRDAVSALGYVRNVAAANLSRNRVYRLAFLIPKGSNAFFTRIHDHIQLTADHLSAERVRVEVIEVPAFAVLGLQDSIAELVKKDFDGVAIVGLQSQRLEEPLAALRERGVAVIGLVSDLPQQFRSAYIGIDNIVAGRTAARMVGMAHAGGNGSIQTFAGSMDARDHVERLQGFCEVIAKDYPHITVCDPIMTKDDAAVLLSQTNAVLTGKPETTAVYNVGAGNSGLVQAIGAAQSRRPFCVVHELVAHSRQALQDGLIDLVIDQRPDVEISRAFTVLRALIDNRDLPPMPGLMPTIYVRDNLPADPLTDMTKAKTND</sequence>
<evidence type="ECO:0000259" key="4">
    <source>
        <dbReference type="PROSITE" id="PS50932"/>
    </source>
</evidence>
<dbReference type="PANTHER" id="PTHR30146">
    <property type="entry name" value="LACI-RELATED TRANSCRIPTIONAL REPRESSOR"/>
    <property type="match status" value="1"/>
</dbReference>
<dbReference type="PROSITE" id="PS50932">
    <property type="entry name" value="HTH_LACI_2"/>
    <property type="match status" value="1"/>
</dbReference>
<evidence type="ECO:0000313" key="5">
    <source>
        <dbReference type="EMBL" id="WZK88219.1"/>
    </source>
</evidence>
<keyword evidence="6" id="KW-1185">Reference proteome</keyword>
<name>A0ABZ2XQ45_9RHOB</name>
<dbReference type="InterPro" id="IPR010982">
    <property type="entry name" value="Lambda_DNA-bd_dom_sf"/>
</dbReference>
<dbReference type="Pfam" id="PF13407">
    <property type="entry name" value="Peripla_BP_4"/>
    <property type="match status" value="1"/>
</dbReference>
<evidence type="ECO:0000313" key="6">
    <source>
        <dbReference type="Proteomes" id="UP001623232"/>
    </source>
</evidence>
<gene>
    <name evidence="5" type="ORF">QEZ52_16660</name>
</gene>
<dbReference type="SMART" id="SM00354">
    <property type="entry name" value="HTH_LACI"/>
    <property type="match status" value="1"/>
</dbReference>
<dbReference type="PANTHER" id="PTHR30146:SF152">
    <property type="entry name" value="TRANSCRIPTIONAL REGULATORY PROTEIN"/>
    <property type="match status" value="1"/>
</dbReference>
<feature type="domain" description="HTH lacI-type" evidence="4">
    <location>
        <begin position="67"/>
        <end position="121"/>
    </location>
</feature>
<keyword evidence="1" id="KW-0805">Transcription regulation</keyword>
<dbReference type="InterPro" id="IPR000843">
    <property type="entry name" value="HTH_LacI"/>
</dbReference>
<evidence type="ECO:0000256" key="3">
    <source>
        <dbReference type="ARBA" id="ARBA00023163"/>
    </source>
</evidence>